<dbReference type="EMBL" id="RJKN01000012">
    <property type="protein sequence ID" value="ROP26580.1"/>
    <property type="molecule type" value="Genomic_DNA"/>
</dbReference>
<gene>
    <name evidence="2" type="ORF">EDC03_3337</name>
</gene>
<comment type="caution">
    <text evidence="2">The sequence shown here is derived from an EMBL/GenBank/DDBJ whole genome shotgun (WGS) entry which is preliminary data.</text>
</comment>
<reference evidence="2 3" key="1">
    <citation type="journal article" date="2015" name="Stand. Genomic Sci.">
        <title>Genomic Encyclopedia of Bacterial and Archaeal Type Strains, Phase III: the genomes of soil and plant-associated and newly described type strains.</title>
        <authorList>
            <person name="Whitman W.B."/>
            <person name="Woyke T."/>
            <person name="Klenk H.P."/>
            <person name="Zhou Y."/>
            <person name="Lilburn T.G."/>
            <person name="Beck B.J."/>
            <person name="De Vos P."/>
            <person name="Vandamme P."/>
            <person name="Eisen J.A."/>
            <person name="Garrity G."/>
            <person name="Hugenholtz P."/>
            <person name="Kyrpides N.C."/>
        </authorList>
    </citation>
    <scope>NUCLEOTIDE SEQUENCE [LARGE SCALE GENOMIC DNA]</scope>
    <source>
        <strain evidence="2 3">CECT 7306</strain>
    </source>
</reference>
<dbReference type="InterPro" id="IPR011033">
    <property type="entry name" value="PRC_barrel-like_sf"/>
</dbReference>
<dbReference type="OrthoDB" id="3712018at2"/>
<protein>
    <recommendedName>
        <fullName evidence="4">PRC-barrel domain protein</fullName>
    </recommendedName>
</protein>
<dbReference type="SUPFAM" id="SSF50346">
    <property type="entry name" value="PRC-barrel domain"/>
    <property type="match status" value="1"/>
</dbReference>
<dbReference type="RefSeq" id="WP_123381403.1">
    <property type="nucleotide sequence ID" value="NZ_RJKN01000012.1"/>
</dbReference>
<evidence type="ECO:0000313" key="2">
    <source>
        <dbReference type="EMBL" id="ROP26580.1"/>
    </source>
</evidence>
<evidence type="ECO:0000313" key="3">
    <source>
        <dbReference type="Proteomes" id="UP000276232"/>
    </source>
</evidence>
<keyword evidence="3" id="KW-1185">Reference proteome</keyword>
<dbReference type="AlphaFoldDB" id="A0A3N1G8L4"/>
<proteinExistence type="predicted"/>
<dbReference type="Gene3D" id="3.90.50.10">
    <property type="entry name" value="Photosynthetic Reaction Center, subunit H, domain 2"/>
    <property type="match status" value="1"/>
</dbReference>
<sequence>MPSPLTEHHGLLLSRAGVVTADGHDLGPVVDLYFDDLTGQPTWATVRAATPALPSGSPGRLALVPLRSATYSRGVLRVVAIAEQVAGVPALPSGDHLGGLDERRLLAHYGLTAPADPATVPQAPAARTAEAGSDGPAGQELTPA</sequence>
<feature type="region of interest" description="Disordered" evidence="1">
    <location>
        <begin position="116"/>
        <end position="144"/>
    </location>
</feature>
<accession>A0A3N1G8L4</accession>
<organism evidence="2 3">
    <name type="scientific">Pseudokineococcus lusitanus</name>
    <dbReference type="NCBI Taxonomy" id="763993"/>
    <lineage>
        <taxon>Bacteria</taxon>
        <taxon>Bacillati</taxon>
        <taxon>Actinomycetota</taxon>
        <taxon>Actinomycetes</taxon>
        <taxon>Kineosporiales</taxon>
        <taxon>Kineosporiaceae</taxon>
        <taxon>Pseudokineococcus</taxon>
    </lineage>
</organism>
<dbReference type="GO" id="GO:0030077">
    <property type="term" value="C:plasma membrane light-harvesting complex"/>
    <property type="evidence" value="ECO:0007669"/>
    <property type="project" value="InterPro"/>
</dbReference>
<dbReference type="InterPro" id="IPR014747">
    <property type="entry name" value="Bac_photo_RC_H_C"/>
</dbReference>
<dbReference type="InParanoid" id="A0A3N1G8L4"/>
<evidence type="ECO:0000256" key="1">
    <source>
        <dbReference type="SAM" id="MobiDB-lite"/>
    </source>
</evidence>
<evidence type="ECO:0008006" key="4">
    <source>
        <dbReference type="Google" id="ProtNLM"/>
    </source>
</evidence>
<dbReference type="Proteomes" id="UP000276232">
    <property type="component" value="Unassembled WGS sequence"/>
</dbReference>
<dbReference type="GO" id="GO:0019684">
    <property type="term" value="P:photosynthesis, light reaction"/>
    <property type="evidence" value="ECO:0007669"/>
    <property type="project" value="InterPro"/>
</dbReference>
<name>A0A3N1G8L4_9ACTN</name>